<organism evidence="1 2">
    <name type="scientific">Saccharibacillus sacchari</name>
    <dbReference type="NCBI Taxonomy" id="456493"/>
    <lineage>
        <taxon>Bacteria</taxon>
        <taxon>Bacillati</taxon>
        <taxon>Bacillota</taxon>
        <taxon>Bacilli</taxon>
        <taxon>Bacillales</taxon>
        <taxon>Paenibacillaceae</taxon>
        <taxon>Saccharibacillus</taxon>
    </lineage>
</organism>
<protein>
    <submittedName>
        <fullName evidence="1">Glycosyltransferase family 2 protein</fullName>
        <ecNumber evidence="1">2.4.-.-</ecNumber>
    </submittedName>
</protein>
<evidence type="ECO:0000313" key="2">
    <source>
        <dbReference type="Proteomes" id="UP001380953"/>
    </source>
</evidence>
<keyword evidence="1" id="KW-0808">Transferase</keyword>
<proteinExistence type="predicted"/>
<accession>A0ACC6PGA5</accession>
<keyword evidence="2" id="KW-1185">Reference proteome</keyword>
<dbReference type="EC" id="2.4.-.-" evidence="1"/>
<gene>
    <name evidence="1" type="ORF">WKI47_18675</name>
</gene>
<dbReference type="EMBL" id="JBBKAR010000046">
    <property type="protein sequence ID" value="MEJ8305939.1"/>
    <property type="molecule type" value="Genomic_DNA"/>
</dbReference>
<comment type="caution">
    <text evidence="1">The sequence shown here is derived from an EMBL/GenBank/DDBJ whole genome shotgun (WGS) entry which is preliminary data.</text>
</comment>
<sequence length="330" mass="37003">MNKLYLVIPCFNEEEVLGETAKQLKKKMNMLIQSGRISSDSRIVFVNDGSKDGTWTLIEQLHASDALFAGIHLARNRGHQHALLAGLMQVKAHADAVISLDADLQDDIDAIDAFVARHDEGFDIVYGVRRMREKDSWFKRTTAQSFYKLMRLMGAELVYNHADYRLMSRRALEGLAEFGETNLFLRGIVPLIGYPSAVVEYERNERFAGESKYPLKKMLSFALEGITSFSIKPIRMITTLGFLIFAVSLVMLGYFLSLHFAGRTVPGWTTIAISVWAIGGLQLLGIGVIGEYIGKTYLETKARPKFIVERMIGVGSWRDGSGEYADSQLM</sequence>
<name>A0ACC6PGA5_9BACL</name>
<reference evidence="1" key="1">
    <citation type="submission" date="2024-03" db="EMBL/GenBank/DDBJ databases">
        <title>Whole genome sequecning of epiphytes from Marcgravia umbellata leaves.</title>
        <authorList>
            <person name="Kumar G."/>
            <person name="Savka M.A."/>
        </authorList>
    </citation>
    <scope>NUCLEOTIDE SEQUENCE</scope>
    <source>
        <strain evidence="1">RIT_BL5</strain>
    </source>
</reference>
<evidence type="ECO:0000313" key="1">
    <source>
        <dbReference type="EMBL" id="MEJ8305939.1"/>
    </source>
</evidence>
<keyword evidence="1" id="KW-0328">Glycosyltransferase</keyword>
<dbReference type="Proteomes" id="UP001380953">
    <property type="component" value="Unassembled WGS sequence"/>
</dbReference>